<gene>
    <name evidence="7" type="ORF">C7M84_001187</name>
</gene>
<feature type="non-terminal residue" evidence="7">
    <location>
        <position position="1"/>
    </location>
</feature>
<dbReference type="GO" id="GO:0006936">
    <property type="term" value="P:muscle contraction"/>
    <property type="evidence" value="ECO:0007669"/>
    <property type="project" value="TreeGrafter"/>
</dbReference>
<dbReference type="GO" id="GO:0003779">
    <property type="term" value="F:actin binding"/>
    <property type="evidence" value="ECO:0007669"/>
    <property type="project" value="UniProtKB-KW"/>
</dbReference>
<dbReference type="Proteomes" id="UP000283509">
    <property type="component" value="Unassembled WGS sequence"/>
</dbReference>
<evidence type="ECO:0000313" key="7">
    <source>
        <dbReference type="EMBL" id="ROT80088.1"/>
    </source>
</evidence>
<protein>
    <recommendedName>
        <fullName evidence="5">Troponin I</fullName>
    </recommendedName>
</protein>
<dbReference type="AlphaFoldDB" id="A0A3R7MLK9"/>
<evidence type="ECO:0000256" key="2">
    <source>
        <dbReference type="ARBA" id="ARBA00022481"/>
    </source>
</evidence>
<keyword evidence="8" id="KW-1185">Reference proteome</keyword>
<reference evidence="7 8" key="1">
    <citation type="submission" date="2018-04" db="EMBL/GenBank/DDBJ databases">
        <authorList>
            <person name="Zhang X."/>
            <person name="Yuan J."/>
            <person name="Li F."/>
            <person name="Xiang J."/>
        </authorList>
    </citation>
    <scope>NUCLEOTIDE SEQUENCE [LARGE SCALE GENOMIC DNA]</scope>
    <source>
        <tissue evidence="7">Muscle</tissue>
    </source>
</reference>
<dbReference type="STRING" id="6689.A0A3R7MLK9"/>
<comment type="similarity">
    <text evidence="1">Belongs to the troponin I family.</text>
</comment>
<dbReference type="EMBL" id="QCYY01001154">
    <property type="protein sequence ID" value="ROT80088.1"/>
    <property type="molecule type" value="Genomic_DNA"/>
</dbReference>
<keyword evidence="3" id="KW-0007">Acetylation</keyword>
<dbReference type="InterPro" id="IPR001978">
    <property type="entry name" value="Troponin"/>
</dbReference>
<dbReference type="SUPFAM" id="SSF90250">
    <property type="entry name" value="Troponin coil-coiled subunits"/>
    <property type="match status" value="1"/>
</dbReference>
<dbReference type="PANTHER" id="PTHR13738:SF1">
    <property type="entry name" value="TROPONIN I"/>
    <property type="match status" value="1"/>
</dbReference>
<evidence type="ECO:0000256" key="4">
    <source>
        <dbReference type="ARBA" id="ARBA00023203"/>
    </source>
</evidence>
<dbReference type="FunFam" id="1.20.5.350:FF:000004">
    <property type="entry name" value="WupA, isoform I"/>
    <property type="match status" value="1"/>
</dbReference>
<dbReference type="Gene3D" id="1.20.5.350">
    <property type="match status" value="1"/>
</dbReference>
<dbReference type="PANTHER" id="PTHR13738">
    <property type="entry name" value="TROPONIN I"/>
    <property type="match status" value="1"/>
</dbReference>
<dbReference type="GO" id="GO:0005861">
    <property type="term" value="C:troponin complex"/>
    <property type="evidence" value="ECO:0007669"/>
    <property type="project" value="InterPro"/>
</dbReference>
<comment type="caution">
    <text evidence="7">The sequence shown here is derived from an EMBL/GenBank/DDBJ whole genome shotgun (WGS) entry which is preliminary data.</text>
</comment>
<name>A0A3R7MLK9_PENVA</name>
<feature type="compositionally biased region" description="Basic and acidic residues" evidence="6">
    <location>
        <begin position="9"/>
        <end position="42"/>
    </location>
</feature>
<evidence type="ECO:0000256" key="3">
    <source>
        <dbReference type="ARBA" id="ARBA00022990"/>
    </source>
</evidence>
<organism evidence="7 8">
    <name type="scientific">Penaeus vannamei</name>
    <name type="common">Whiteleg shrimp</name>
    <name type="synonym">Litopenaeus vannamei</name>
    <dbReference type="NCBI Taxonomy" id="6689"/>
    <lineage>
        <taxon>Eukaryota</taxon>
        <taxon>Metazoa</taxon>
        <taxon>Ecdysozoa</taxon>
        <taxon>Arthropoda</taxon>
        <taxon>Crustacea</taxon>
        <taxon>Multicrustacea</taxon>
        <taxon>Malacostraca</taxon>
        <taxon>Eumalacostraca</taxon>
        <taxon>Eucarida</taxon>
        <taxon>Decapoda</taxon>
        <taxon>Dendrobranchiata</taxon>
        <taxon>Penaeoidea</taxon>
        <taxon>Penaeidae</taxon>
        <taxon>Penaeus</taxon>
    </lineage>
</organism>
<accession>A0A3R7MLK9</accession>
<dbReference type="InterPro" id="IPR050875">
    <property type="entry name" value="Troponin_I"/>
</dbReference>
<dbReference type="OrthoDB" id="371899at2759"/>
<feature type="compositionally biased region" description="Low complexity" evidence="6">
    <location>
        <begin position="230"/>
        <end position="288"/>
    </location>
</feature>
<dbReference type="Pfam" id="PF00992">
    <property type="entry name" value="Troponin"/>
    <property type="match status" value="1"/>
</dbReference>
<evidence type="ECO:0000256" key="5">
    <source>
        <dbReference type="ARBA" id="ARBA00074692"/>
    </source>
</evidence>
<reference evidence="7 8" key="2">
    <citation type="submission" date="2019-01" db="EMBL/GenBank/DDBJ databases">
        <title>The decoding of complex shrimp genome reveals the adaptation for benthos swimmer, frequently molting mechanism and breeding impact on genome.</title>
        <authorList>
            <person name="Sun Y."/>
            <person name="Gao Y."/>
            <person name="Yu Y."/>
        </authorList>
    </citation>
    <scope>NUCLEOTIDE SEQUENCE [LARGE SCALE GENOMIC DNA]</scope>
    <source>
        <tissue evidence="7">Muscle</tissue>
    </source>
</reference>
<feature type="region of interest" description="Disordered" evidence="6">
    <location>
        <begin position="1"/>
        <end position="55"/>
    </location>
</feature>
<evidence type="ECO:0000256" key="6">
    <source>
        <dbReference type="SAM" id="MobiDB-lite"/>
    </source>
</evidence>
<feature type="region of interest" description="Disordered" evidence="6">
    <location>
        <begin position="189"/>
        <end position="343"/>
    </location>
</feature>
<keyword evidence="4" id="KW-0009">Actin-binding</keyword>
<evidence type="ECO:0000256" key="1">
    <source>
        <dbReference type="ARBA" id="ARBA00009930"/>
    </source>
</evidence>
<proteinExistence type="inferred from homology"/>
<sequence>SEEEEVTMADEKAKAAEEAKKKQEEIDRKKAEVRKRLEEQSAKKQKKGFMTPERKKKLRLLLRKKAAEELKKEQERKAAERRRIIDERCGKAKNLDGANEDALRAICKEYHDHIASIESGKYDLEMEIMRKDYEINELNIQVNDLRGKFIKPTLKKVSKYENKFAKLQKKAAEFNFRNQLKTVKKKEFELEDDKGATKPDWAAGGPGAAKKEGEEGAPAEGDAPAEEGAEGAPTEGAPAEAAPEEGAPAEEAPAEEGGAAEAAPAEGGDAPSAEEAPADAPAESPAEAPAEDAPSEAAPAEGEAAPAPPAEGEAAPVEEGNVHQPHPRRPPSASPPHGNTPPRSLAAFQLAFAFQFNRCVRRITHLQEKQPKEKKMYVYCVVVVVCGNLRPL</sequence>
<keyword evidence="2" id="KW-0488">Methylation</keyword>
<feature type="compositionally biased region" description="Low complexity" evidence="6">
    <location>
        <begin position="295"/>
        <end position="319"/>
    </location>
</feature>
<dbReference type="InterPro" id="IPR038077">
    <property type="entry name" value="Troponin_sf"/>
</dbReference>
<evidence type="ECO:0000313" key="8">
    <source>
        <dbReference type="Proteomes" id="UP000283509"/>
    </source>
</evidence>